<dbReference type="OrthoDB" id="408373at2759"/>
<dbReference type="InterPro" id="IPR050266">
    <property type="entry name" value="AB_hydrolase_sf"/>
</dbReference>
<feature type="region of interest" description="Disordered" evidence="1">
    <location>
        <begin position="241"/>
        <end position="262"/>
    </location>
</feature>
<dbReference type="GO" id="GO:0016020">
    <property type="term" value="C:membrane"/>
    <property type="evidence" value="ECO:0007669"/>
    <property type="project" value="TreeGrafter"/>
</dbReference>
<dbReference type="PANTHER" id="PTHR43798">
    <property type="entry name" value="MONOACYLGLYCEROL LIPASE"/>
    <property type="match status" value="1"/>
</dbReference>
<sequence>MALKTIKTKTLEIGYYEHGSPSGWPVLLYHGFPYDIHAYDEVYPKLVSSGARVIIPYVRGYGPTRFLSPSTMRSGQQAALGSDVIELLDALGIEKAVLGGFDWGGMTSCVAAALWPERVVGLVSYAGYDIANIASYSEPFAPSLECTVWYQHLFQQERGRACLSQHRRDLCRLLWQQWSPSFSFSDSFFNRTAEAFDNPDFVDVVIHAYRFCHENEKGDPALQSLEDALAAKPKITVPTVTLDGRQDPLKPGGTAAHAKQFSGSAGGVRGRRLDNSWMAKRLMTCDTTCLSPQQWHVDCKDSQQSQPKDSKLTSNIPLSYNSLKRQITAKEIQLKPYSGIMCSTNMTHWTCAWCNQRYDSKYERVVCAVANEEQNKGKFGSCGKMEGKDISIYDQFCPRCPPKNPKNIPYRRRVG</sequence>
<evidence type="ECO:0000313" key="4">
    <source>
        <dbReference type="Proteomes" id="UP000622797"/>
    </source>
</evidence>
<evidence type="ECO:0000256" key="1">
    <source>
        <dbReference type="SAM" id="MobiDB-lite"/>
    </source>
</evidence>
<dbReference type="Gene3D" id="3.40.50.1820">
    <property type="entry name" value="alpha/beta hydrolase"/>
    <property type="match status" value="1"/>
</dbReference>
<dbReference type="AlphaFoldDB" id="A0A8H4TT14"/>
<dbReference type="PRINTS" id="PR00412">
    <property type="entry name" value="EPOXHYDRLASE"/>
</dbReference>
<accession>A0A8H4TT14</accession>
<dbReference type="InterPro" id="IPR000073">
    <property type="entry name" value="AB_hydrolase_1"/>
</dbReference>
<dbReference type="Pfam" id="PF00561">
    <property type="entry name" value="Abhydrolase_1"/>
    <property type="match status" value="1"/>
</dbReference>
<organism evidence="3 4">
    <name type="scientific">Fusarium sarcochroum</name>
    <dbReference type="NCBI Taxonomy" id="1208366"/>
    <lineage>
        <taxon>Eukaryota</taxon>
        <taxon>Fungi</taxon>
        <taxon>Dikarya</taxon>
        <taxon>Ascomycota</taxon>
        <taxon>Pezizomycotina</taxon>
        <taxon>Sordariomycetes</taxon>
        <taxon>Hypocreomycetidae</taxon>
        <taxon>Hypocreales</taxon>
        <taxon>Nectriaceae</taxon>
        <taxon>Fusarium</taxon>
        <taxon>Fusarium lateritium species complex</taxon>
    </lineage>
</organism>
<reference evidence="3" key="2">
    <citation type="submission" date="2020-05" db="EMBL/GenBank/DDBJ databases">
        <authorList>
            <person name="Kim H.-S."/>
            <person name="Proctor R.H."/>
            <person name="Brown D.W."/>
        </authorList>
    </citation>
    <scope>NUCLEOTIDE SEQUENCE</scope>
    <source>
        <strain evidence="3">NRRL 20472</strain>
    </source>
</reference>
<keyword evidence="4" id="KW-1185">Reference proteome</keyword>
<dbReference type="EMBL" id="JABEXW010000462">
    <property type="protein sequence ID" value="KAF4963621.1"/>
    <property type="molecule type" value="Genomic_DNA"/>
</dbReference>
<protein>
    <recommendedName>
        <fullName evidence="2">AB hydrolase-1 domain-containing protein</fullName>
    </recommendedName>
</protein>
<dbReference type="Proteomes" id="UP000622797">
    <property type="component" value="Unassembled WGS sequence"/>
</dbReference>
<feature type="domain" description="AB hydrolase-1" evidence="2">
    <location>
        <begin position="25"/>
        <end position="251"/>
    </location>
</feature>
<name>A0A8H4TT14_9HYPO</name>
<dbReference type="InterPro" id="IPR000639">
    <property type="entry name" value="Epox_hydrolase-like"/>
</dbReference>
<dbReference type="GO" id="GO:0046464">
    <property type="term" value="P:acylglycerol catabolic process"/>
    <property type="evidence" value="ECO:0007669"/>
    <property type="project" value="TreeGrafter"/>
</dbReference>
<evidence type="ECO:0000313" key="3">
    <source>
        <dbReference type="EMBL" id="KAF4963621.1"/>
    </source>
</evidence>
<dbReference type="PANTHER" id="PTHR43798:SF33">
    <property type="entry name" value="HYDROLASE, PUTATIVE (AFU_ORTHOLOGUE AFUA_2G14860)-RELATED"/>
    <property type="match status" value="1"/>
</dbReference>
<dbReference type="GO" id="GO:0047372">
    <property type="term" value="F:monoacylglycerol lipase activity"/>
    <property type="evidence" value="ECO:0007669"/>
    <property type="project" value="TreeGrafter"/>
</dbReference>
<reference evidence="3" key="1">
    <citation type="journal article" date="2020" name="BMC Genomics">
        <title>Correction to: Identification and distribution of gene clusters required for synthesis of sphingolipid metabolism inhibitors in diverse species of the filamentous fungus Fusarium.</title>
        <authorList>
            <person name="Kim H.S."/>
            <person name="Lohmar J.M."/>
            <person name="Busman M."/>
            <person name="Brown D.W."/>
            <person name="Naumann T.A."/>
            <person name="Divon H.H."/>
            <person name="Lysoe E."/>
            <person name="Uhlig S."/>
            <person name="Proctor R.H."/>
        </authorList>
    </citation>
    <scope>NUCLEOTIDE SEQUENCE</scope>
    <source>
        <strain evidence="3">NRRL 20472</strain>
    </source>
</reference>
<evidence type="ECO:0000259" key="2">
    <source>
        <dbReference type="Pfam" id="PF00561"/>
    </source>
</evidence>
<proteinExistence type="predicted"/>
<dbReference type="InterPro" id="IPR029058">
    <property type="entry name" value="AB_hydrolase_fold"/>
</dbReference>
<gene>
    <name evidence="3" type="ORF">FSARC_8406</name>
</gene>
<dbReference type="SUPFAM" id="SSF53474">
    <property type="entry name" value="alpha/beta-Hydrolases"/>
    <property type="match status" value="1"/>
</dbReference>
<comment type="caution">
    <text evidence="3">The sequence shown here is derived from an EMBL/GenBank/DDBJ whole genome shotgun (WGS) entry which is preliminary data.</text>
</comment>